<dbReference type="PANTHER" id="PTHR45453">
    <property type="entry name" value="PHOSPHATE REGULON SENSOR PROTEIN PHOR"/>
    <property type="match status" value="1"/>
</dbReference>
<dbReference type="SUPFAM" id="SSF55874">
    <property type="entry name" value="ATPase domain of HSP90 chaperone/DNA topoisomerase II/histidine kinase"/>
    <property type="match status" value="1"/>
</dbReference>
<organism evidence="10 11">
    <name type="scientific">Adlercreutzia hattorii</name>
    <dbReference type="NCBI Taxonomy" id="2707299"/>
    <lineage>
        <taxon>Bacteria</taxon>
        <taxon>Bacillati</taxon>
        <taxon>Actinomycetota</taxon>
        <taxon>Coriobacteriia</taxon>
        <taxon>Eggerthellales</taxon>
        <taxon>Eggerthellaceae</taxon>
        <taxon>Adlercreutzia</taxon>
    </lineage>
</organism>
<dbReference type="CDD" id="cd00082">
    <property type="entry name" value="HisKA"/>
    <property type="match status" value="1"/>
</dbReference>
<dbReference type="SMART" id="SM00388">
    <property type="entry name" value="HisKA"/>
    <property type="match status" value="1"/>
</dbReference>
<dbReference type="GO" id="GO:0005886">
    <property type="term" value="C:plasma membrane"/>
    <property type="evidence" value="ECO:0007669"/>
    <property type="project" value="UniProtKB-SubCell"/>
</dbReference>
<dbReference type="Proteomes" id="UP000501727">
    <property type="component" value="Chromosome"/>
</dbReference>
<name>A0A6F8SPB4_9ACTN</name>
<keyword evidence="5" id="KW-0808">Transferase</keyword>
<accession>A0A6F8SPB4</accession>
<keyword evidence="6 10" id="KW-0418">Kinase</keyword>
<evidence type="ECO:0000259" key="9">
    <source>
        <dbReference type="PROSITE" id="PS50109"/>
    </source>
</evidence>
<reference evidence="11" key="2">
    <citation type="submission" date="2020-03" db="EMBL/GenBank/DDBJ databases">
        <title>Complete Genome Sequence of Adlercreutzia sp. strain 8CFCBH1 Producing Equol, Isolated from Healthy Japanese Feces.</title>
        <authorList>
            <person name="Ogata Y."/>
            <person name="Sakamoto M."/>
            <person name="Ohkuma M."/>
            <person name="Hattori M."/>
            <person name="Suda W."/>
        </authorList>
    </citation>
    <scope>NUCLEOTIDE SEQUENCE [LARGE SCALE GENOMIC DNA]</scope>
    <source>
        <strain evidence="11">8CFCBH1</strain>
    </source>
</reference>
<dbReference type="InterPro" id="IPR050351">
    <property type="entry name" value="BphY/WalK/GraS-like"/>
</dbReference>
<dbReference type="Gene3D" id="3.30.565.10">
    <property type="entry name" value="Histidine kinase-like ATPase, C-terminal domain"/>
    <property type="match status" value="1"/>
</dbReference>
<dbReference type="EC" id="2.7.13.3" evidence="3"/>
<evidence type="ECO:0000256" key="4">
    <source>
        <dbReference type="ARBA" id="ARBA00022553"/>
    </source>
</evidence>
<dbReference type="InterPro" id="IPR036097">
    <property type="entry name" value="HisK_dim/P_sf"/>
</dbReference>
<evidence type="ECO:0000256" key="5">
    <source>
        <dbReference type="ARBA" id="ARBA00022679"/>
    </source>
</evidence>
<dbReference type="EMBL" id="AP022829">
    <property type="protein sequence ID" value="BCA89587.1"/>
    <property type="molecule type" value="Genomic_DNA"/>
</dbReference>
<dbReference type="InterPro" id="IPR036890">
    <property type="entry name" value="HATPase_C_sf"/>
</dbReference>
<sequence length="293" mass="31942">MTLAICFGGLALCGFALVLLYGHELRRMARFLRNRDGRSNSRLTTEMPGPGFADLARAVNGTLDAADRRERERAAEQRQFQRDLASLSHDIRTPLMGAKGYVSLAAEEPDDARRAHYLQAAEARLADMEGLLDALFAYARATDAASDLDRRPLVVLPVLADVLTGQFPAFEERGWEPAVDFPDESLVVEADSEALARMFENLVSNALRYGTSAPSIIQRGRTLTFSNKVPDPAAIDVNRLFERFYRADVARAQGGAGLGLAVVASLATAQNIEVEASLEGDELFLTLVFPATP</sequence>
<gene>
    <name evidence="10" type="ORF">ADCFC_20840</name>
</gene>
<dbReference type="GO" id="GO:0000155">
    <property type="term" value="F:phosphorelay sensor kinase activity"/>
    <property type="evidence" value="ECO:0007669"/>
    <property type="project" value="InterPro"/>
</dbReference>
<dbReference type="KEGG" id="ahat:ADCFC_22060"/>
<evidence type="ECO:0000256" key="2">
    <source>
        <dbReference type="ARBA" id="ARBA00004236"/>
    </source>
</evidence>
<dbReference type="PANTHER" id="PTHR45453:SF1">
    <property type="entry name" value="PHOSPHATE REGULON SENSOR PROTEIN PHOR"/>
    <property type="match status" value="1"/>
</dbReference>
<keyword evidence="7" id="KW-0902">Two-component regulatory system</keyword>
<evidence type="ECO:0000256" key="6">
    <source>
        <dbReference type="ARBA" id="ARBA00022777"/>
    </source>
</evidence>
<keyword evidence="4" id="KW-0597">Phosphoprotein</keyword>
<feature type="domain" description="Histidine kinase" evidence="9">
    <location>
        <begin position="86"/>
        <end position="293"/>
    </location>
</feature>
<dbReference type="RefSeq" id="WP_227069477.1">
    <property type="nucleotide sequence ID" value="NZ_AP022829.1"/>
</dbReference>
<evidence type="ECO:0000256" key="8">
    <source>
        <dbReference type="ARBA" id="ARBA00039401"/>
    </source>
</evidence>
<dbReference type="InterPro" id="IPR003594">
    <property type="entry name" value="HATPase_dom"/>
</dbReference>
<evidence type="ECO:0000256" key="7">
    <source>
        <dbReference type="ARBA" id="ARBA00023012"/>
    </source>
</evidence>
<dbReference type="AlphaFoldDB" id="A0A6F8SPB4"/>
<proteinExistence type="predicted"/>
<dbReference type="Pfam" id="PF02518">
    <property type="entry name" value="HATPase_c"/>
    <property type="match status" value="1"/>
</dbReference>
<dbReference type="Pfam" id="PF00512">
    <property type="entry name" value="HisKA"/>
    <property type="match status" value="1"/>
</dbReference>
<evidence type="ECO:0000256" key="1">
    <source>
        <dbReference type="ARBA" id="ARBA00000085"/>
    </source>
</evidence>
<dbReference type="GO" id="GO:0016036">
    <property type="term" value="P:cellular response to phosphate starvation"/>
    <property type="evidence" value="ECO:0007669"/>
    <property type="project" value="TreeGrafter"/>
</dbReference>
<dbReference type="PROSITE" id="PS50109">
    <property type="entry name" value="HIS_KIN"/>
    <property type="match status" value="1"/>
</dbReference>
<dbReference type="GO" id="GO:0004721">
    <property type="term" value="F:phosphoprotein phosphatase activity"/>
    <property type="evidence" value="ECO:0007669"/>
    <property type="project" value="TreeGrafter"/>
</dbReference>
<protein>
    <recommendedName>
        <fullName evidence="8">Sensor-like histidine kinase SenX3</fullName>
        <ecNumber evidence="3">2.7.13.3</ecNumber>
    </recommendedName>
</protein>
<keyword evidence="11" id="KW-1185">Reference proteome</keyword>
<evidence type="ECO:0000313" key="11">
    <source>
        <dbReference type="Proteomes" id="UP000501727"/>
    </source>
</evidence>
<dbReference type="Gene3D" id="1.10.287.130">
    <property type="match status" value="1"/>
</dbReference>
<comment type="subcellular location">
    <subcellularLocation>
        <location evidence="2">Cell membrane</location>
    </subcellularLocation>
</comment>
<evidence type="ECO:0000313" key="10">
    <source>
        <dbReference type="EMBL" id="BCA89587.1"/>
    </source>
</evidence>
<evidence type="ECO:0000256" key="3">
    <source>
        <dbReference type="ARBA" id="ARBA00012438"/>
    </source>
</evidence>
<comment type="catalytic activity">
    <reaction evidence="1">
        <text>ATP + protein L-histidine = ADP + protein N-phospho-L-histidine.</text>
        <dbReference type="EC" id="2.7.13.3"/>
    </reaction>
</comment>
<dbReference type="InterPro" id="IPR003661">
    <property type="entry name" value="HisK_dim/P_dom"/>
</dbReference>
<dbReference type="SUPFAM" id="SSF47384">
    <property type="entry name" value="Homodimeric domain of signal transducing histidine kinase"/>
    <property type="match status" value="1"/>
</dbReference>
<reference evidence="11" key="1">
    <citation type="journal article" date="2020" name="Microbiol. Resour. Announc.">
        <title>Complete Genome Sequence of Adlercreutzia sp. Strain 8CFCBH1, a Potent Producer of Equol, Isolated from Healthy Japanese Feces.</title>
        <authorList>
            <person name="Ogata Y."/>
            <person name="Sakamoto M."/>
            <person name="Ohkuma M."/>
            <person name="Hattori M."/>
            <person name="Suda W."/>
        </authorList>
    </citation>
    <scope>NUCLEOTIDE SEQUENCE [LARGE SCALE GENOMIC DNA]</scope>
    <source>
        <strain evidence="11">8CFCBH1</strain>
    </source>
</reference>
<dbReference type="SMART" id="SM00387">
    <property type="entry name" value="HATPase_c"/>
    <property type="match status" value="1"/>
</dbReference>
<dbReference type="InterPro" id="IPR005467">
    <property type="entry name" value="His_kinase_dom"/>
</dbReference>